<organism evidence="2 3">
    <name type="scientific">Aaosphaeria arxii CBS 175.79</name>
    <dbReference type="NCBI Taxonomy" id="1450172"/>
    <lineage>
        <taxon>Eukaryota</taxon>
        <taxon>Fungi</taxon>
        <taxon>Dikarya</taxon>
        <taxon>Ascomycota</taxon>
        <taxon>Pezizomycotina</taxon>
        <taxon>Dothideomycetes</taxon>
        <taxon>Pleosporomycetidae</taxon>
        <taxon>Pleosporales</taxon>
        <taxon>Pleosporales incertae sedis</taxon>
        <taxon>Aaosphaeria</taxon>
    </lineage>
</organism>
<reference evidence="2" key="1">
    <citation type="journal article" date="2020" name="Stud. Mycol.">
        <title>101 Dothideomycetes genomes: a test case for predicting lifestyles and emergence of pathogens.</title>
        <authorList>
            <person name="Haridas S."/>
            <person name="Albert R."/>
            <person name="Binder M."/>
            <person name="Bloem J."/>
            <person name="Labutti K."/>
            <person name="Salamov A."/>
            <person name="Andreopoulos B."/>
            <person name="Baker S."/>
            <person name="Barry K."/>
            <person name="Bills G."/>
            <person name="Bluhm B."/>
            <person name="Cannon C."/>
            <person name="Castanera R."/>
            <person name="Culley D."/>
            <person name="Daum C."/>
            <person name="Ezra D."/>
            <person name="Gonzalez J."/>
            <person name="Henrissat B."/>
            <person name="Kuo A."/>
            <person name="Liang C."/>
            <person name="Lipzen A."/>
            <person name="Lutzoni F."/>
            <person name="Magnuson J."/>
            <person name="Mondo S."/>
            <person name="Nolan M."/>
            <person name="Ohm R."/>
            <person name="Pangilinan J."/>
            <person name="Park H.-J."/>
            <person name="Ramirez L."/>
            <person name="Alfaro M."/>
            <person name="Sun H."/>
            <person name="Tritt A."/>
            <person name="Yoshinaga Y."/>
            <person name="Zwiers L.-H."/>
            <person name="Turgeon B."/>
            <person name="Goodwin S."/>
            <person name="Spatafora J."/>
            <person name="Crous P."/>
            <person name="Grigoriev I."/>
        </authorList>
    </citation>
    <scope>NUCLEOTIDE SEQUENCE</scope>
    <source>
        <strain evidence="2">CBS 175.79</strain>
    </source>
</reference>
<sequence>TFHHAVPPNRSLHPFHCDWHPRRSSQRGSSRNPSSRNQSPRSQSSRSQRSRNHSSRNQSTNDKRCPPPHLQRQTRGQCPRGGQQDPRPVERPVRARLQVHRRQAGIDHSIYGGLYLGASGYEGGHARGLYKDWLQVSSSVID</sequence>
<evidence type="ECO:0000256" key="1">
    <source>
        <dbReference type="SAM" id="MobiDB-lite"/>
    </source>
</evidence>
<accession>A0A6A5X6G2</accession>
<keyword evidence="3" id="KW-1185">Reference proteome</keyword>
<proteinExistence type="predicted"/>
<evidence type="ECO:0000313" key="2">
    <source>
        <dbReference type="EMBL" id="KAF2008456.1"/>
    </source>
</evidence>
<dbReference type="Proteomes" id="UP000799778">
    <property type="component" value="Unassembled WGS sequence"/>
</dbReference>
<dbReference type="GeneID" id="54291707"/>
<feature type="compositionally biased region" description="Low complexity" evidence="1">
    <location>
        <begin position="26"/>
        <end position="47"/>
    </location>
</feature>
<protein>
    <submittedName>
        <fullName evidence="2">Uncharacterized protein</fullName>
    </submittedName>
</protein>
<gene>
    <name evidence="2" type="ORF">BU24DRAFT_497914</name>
</gene>
<feature type="region of interest" description="Disordered" evidence="1">
    <location>
        <begin position="1"/>
        <end position="96"/>
    </location>
</feature>
<dbReference type="RefSeq" id="XP_033376795.1">
    <property type="nucleotide sequence ID" value="XM_033534310.1"/>
</dbReference>
<feature type="non-terminal residue" evidence="2">
    <location>
        <position position="1"/>
    </location>
</feature>
<evidence type="ECO:0000313" key="3">
    <source>
        <dbReference type="Proteomes" id="UP000799778"/>
    </source>
</evidence>
<dbReference type="EMBL" id="ML978083">
    <property type="protein sequence ID" value="KAF2008456.1"/>
    <property type="molecule type" value="Genomic_DNA"/>
</dbReference>
<dbReference type="AlphaFoldDB" id="A0A6A5X6G2"/>
<name>A0A6A5X6G2_9PLEO</name>